<dbReference type="Proteomes" id="UP000265768">
    <property type="component" value="Unassembled WGS sequence"/>
</dbReference>
<gene>
    <name evidence="1" type="ORF">D5H75_40030</name>
</gene>
<sequence length="121" mass="14466">MSRTWKDRPWWVKHQDPRMPREAFHDHGVYGEIPCTLQEADRRKPDETWFQRLWPRHGCQYIMRTRTRIARRYLVEALTAADRRRVREACGDYRKVYMAAGDADGVEIPTAQHRQAAAWLS</sequence>
<keyword evidence="2" id="KW-1185">Reference proteome</keyword>
<reference evidence="1 2" key="1">
    <citation type="submission" date="2018-09" db="EMBL/GenBank/DDBJ databases">
        <title>YIM 75507 draft genome.</title>
        <authorList>
            <person name="Tang S."/>
            <person name="Feng Y."/>
        </authorList>
    </citation>
    <scope>NUCLEOTIDE SEQUENCE [LARGE SCALE GENOMIC DNA]</scope>
    <source>
        <strain evidence="1 2">YIM 75507</strain>
    </source>
</reference>
<organism evidence="1 2">
    <name type="scientific">Bailinhaonella thermotolerans</name>
    <dbReference type="NCBI Taxonomy" id="1070861"/>
    <lineage>
        <taxon>Bacteria</taxon>
        <taxon>Bacillati</taxon>
        <taxon>Actinomycetota</taxon>
        <taxon>Actinomycetes</taxon>
        <taxon>Streptosporangiales</taxon>
        <taxon>Streptosporangiaceae</taxon>
        <taxon>Bailinhaonella</taxon>
    </lineage>
</organism>
<evidence type="ECO:0000313" key="1">
    <source>
        <dbReference type="EMBL" id="RJL19979.1"/>
    </source>
</evidence>
<protein>
    <submittedName>
        <fullName evidence="1">Uncharacterized protein</fullName>
    </submittedName>
</protein>
<proteinExistence type="predicted"/>
<accession>A0A3A3ZZR5</accession>
<dbReference type="EMBL" id="QZEY01000034">
    <property type="protein sequence ID" value="RJL19979.1"/>
    <property type="molecule type" value="Genomic_DNA"/>
</dbReference>
<dbReference type="AlphaFoldDB" id="A0A3A3ZZR5"/>
<evidence type="ECO:0000313" key="2">
    <source>
        <dbReference type="Proteomes" id="UP000265768"/>
    </source>
</evidence>
<dbReference type="RefSeq" id="WP_119931862.1">
    <property type="nucleotide sequence ID" value="NZ_QZEY01000034.1"/>
</dbReference>
<name>A0A3A3ZZR5_9ACTN</name>
<comment type="caution">
    <text evidence="1">The sequence shown here is derived from an EMBL/GenBank/DDBJ whole genome shotgun (WGS) entry which is preliminary data.</text>
</comment>